<dbReference type="AlphaFoldDB" id="A0A9D1EF48"/>
<dbReference type="Pfam" id="PF14691">
    <property type="entry name" value="Fer4_20"/>
    <property type="match status" value="1"/>
</dbReference>
<dbReference type="InterPro" id="IPR023753">
    <property type="entry name" value="FAD/NAD-binding_dom"/>
</dbReference>
<dbReference type="InterPro" id="IPR037207">
    <property type="entry name" value="Nuop51_4Fe4S-bd_sf"/>
</dbReference>
<feature type="domain" description="NADH-ubiquinone oxidoreductase 51kDa subunit iron-sulphur binding" evidence="1">
    <location>
        <begin position="37"/>
        <end position="82"/>
    </location>
</feature>
<dbReference type="SUPFAM" id="SSF51971">
    <property type="entry name" value="Nucleotide-binding domain"/>
    <property type="match status" value="2"/>
</dbReference>
<dbReference type="InterPro" id="IPR009051">
    <property type="entry name" value="Helical_ferredxn"/>
</dbReference>
<evidence type="ECO:0000259" key="1">
    <source>
        <dbReference type="SMART" id="SM00928"/>
    </source>
</evidence>
<dbReference type="Pfam" id="PF10589">
    <property type="entry name" value="NADH_4Fe-4S"/>
    <property type="match status" value="1"/>
</dbReference>
<dbReference type="SUPFAM" id="SSF46548">
    <property type="entry name" value="alpha-helical ferredoxin"/>
    <property type="match status" value="2"/>
</dbReference>
<dbReference type="SMART" id="SM00928">
    <property type="entry name" value="NADH_4Fe-4S"/>
    <property type="match status" value="1"/>
</dbReference>
<dbReference type="InterPro" id="IPR036188">
    <property type="entry name" value="FAD/NAD-bd_sf"/>
</dbReference>
<dbReference type="Proteomes" id="UP000824201">
    <property type="component" value="Unassembled WGS sequence"/>
</dbReference>
<dbReference type="EMBL" id="DVHN01000128">
    <property type="protein sequence ID" value="HIR89271.1"/>
    <property type="molecule type" value="Genomic_DNA"/>
</dbReference>
<dbReference type="InterPro" id="IPR019575">
    <property type="entry name" value="Nuop51_4Fe4S-bd"/>
</dbReference>
<dbReference type="Gene3D" id="3.50.50.60">
    <property type="entry name" value="FAD/NAD(P)-binding domain"/>
    <property type="match status" value="3"/>
</dbReference>
<accession>A0A9D1EF48</accession>
<dbReference type="NCBIfam" id="NF009410">
    <property type="entry name" value="PRK12771.1"/>
    <property type="match status" value="1"/>
</dbReference>
<dbReference type="InterPro" id="IPR028261">
    <property type="entry name" value="DPD_II"/>
</dbReference>
<protein>
    <submittedName>
        <fullName evidence="2">FAD-dependent oxidoreductase</fullName>
    </submittedName>
</protein>
<sequence length="614" mass="65892">MSRLNVFTQSKSQMVVEGLYQDLERRITASPPGLCPVDISASFLKLCHAQTCGKCVPCRIGLGQLENLLEDVLDGEATLETIDLIEKTARVIANTADCAIGYEAANMVLKGVQGFREDYEEHILNGRCLCHLEQPVPCVALCPAGVDIPGYVALVAEERYADAVRLIRKDNPFVTACALVCEHPCEARCRRNMVDASINIRGLKRYAVDHCGVVPAPLNAPSTGKKVAIIGGGPSGLSAAYYLQLMGHQTTIFEQRQSLGGMLYYGIPSYRLPKERLAEDIDNILSTGVKVELNTSVGNGEGQLPFSKIREEYDAVYISIGAHTDKKIGIEGEDANGVISAVELLRGIGDGYKPDFTGKTVIVIGGGNVAMDVTRSAIRLGAEKVSILYRRRKADMTALPDEIEGAIAEGAEILELCAPKQIEADENGNVTAIYADPKIIGLIDSAGRPRPANSGKDAVRIPCDIIIVAIGQDIVSGHFADDGLPVNRNAIITTETGAVTGVNGVFAGGDCVTGPATVIKAIATGKVAAANIDNYLGFHHVISVDVEIPSARLDDRPACGRVNLTERNSNDRKKDFEICENGMSCKEATQEAMRCLRCDHFGYGVFKGGRISQW</sequence>
<dbReference type="GO" id="GO:0051539">
    <property type="term" value="F:4 iron, 4 sulfur cluster binding"/>
    <property type="evidence" value="ECO:0007669"/>
    <property type="project" value="InterPro"/>
</dbReference>
<proteinExistence type="predicted"/>
<dbReference type="PANTHER" id="PTHR42783">
    <property type="entry name" value="GLUTAMATE SYNTHASE [NADPH] SMALL CHAIN"/>
    <property type="match status" value="1"/>
</dbReference>
<evidence type="ECO:0000313" key="2">
    <source>
        <dbReference type="EMBL" id="HIR89271.1"/>
    </source>
</evidence>
<dbReference type="Gene3D" id="1.10.1060.10">
    <property type="entry name" value="Alpha-helical ferredoxin"/>
    <property type="match status" value="1"/>
</dbReference>
<reference evidence="2" key="2">
    <citation type="journal article" date="2021" name="PeerJ">
        <title>Extensive microbial diversity within the chicken gut microbiome revealed by metagenomics and culture.</title>
        <authorList>
            <person name="Gilroy R."/>
            <person name="Ravi A."/>
            <person name="Getino M."/>
            <person name="Pursley I."/>
            <person name="Horton D.L."/>
            <person name="Alikhan N.F."/>
            <person name="Baker D."/>
            <person name="Gharbi K."/>
            <person name="Hall N."/>
            <person name="Watson M."/>
            <person name="Adriaenssens E.M."/>
            <person name="Foster-Nyarko E."/>
            <person name="Jarju S."/>
            <person name="Secka A."/>
            <person name="Antonio M."/>
            <person name="Oren A."/>
            <person name="Chaudhuri R.R."/>
            <person name="La Ragione R."/>
            <person name="Hildebrand F."/>
            <person name="Pallen M.J."/>
        </authorList>
    </citation>
    <scope>NUCLEOTIDE SEQUENCE</scope>
    <source>
        <strain evidence="2">ChiW13-3771</strain>
    </source>
</reference>
<organism evidence="2 3">
    <name type="scientific">Candidatus Fimimorpha faecalis</name>
    <dbReference type="NCBI Taxonomy" id="2840824"/>
    <lineage>
        <taxon>Bacteria</taxon>
        <taxon>Bacillati</taxon>
        <taxon>Bacillota</taxon>
        <taxon>Clostridia</taxon>
        <taxon>Eubacteriales</taxon>
        <taxon>Candidatus Fimimorpha</taxon>
    </lineage>
</organism>
<dbReference type="PRINTS" id="PR00368">
    <property type="entry name" value="FADPNR"/>
</dbReference>
<evidence type="ECO:0000313" key="3">
    <source>
        <dbReference type="Proteomes" id="UP000824201"/>
    </source>
</evidence>
<comment type="caution">
    <text evidence="2">The sequence shown here is derived from an EMBL/GenBank/DDBJ whole genome shotgun (WGS) entry which is preliminary data.</text>
</comment>
<reference evidence="2" key="1">
    <citation type="submission" date="2020-10" db="EMBL/GenBank/DDBJ databases">
        <authorList>
            <person name="Gilroy R."/>
        </authorList>
    </citation>
    <scope>NUCLEOTIDE SEQUENCE</scope>
    <source>
        <strain evidence="2">ChiW13-3771</strain>
    </source>
</reference>
<gene>
    <name evidence="2" type="ORF">IAC96_10000</name>
</gene>
<dbReference type="SUPFAM" id="SSF140490">
    <property type="entry name" value="Nqo1C-terminal domain-like"/>
    <property type="match status" value="1"/>
</dbReference>
<dbReference type="GO" id="GO:0016491">
    <property type="term" value="F:oxidoreductase activity"/>
    <property type="evidence" value="ECO:0007669"/>
    <property type="project" value="InterPro"/>
</dbReference>
<dbReference type="PANTHER" id="PTHR42783:SF3">
    <property type="entry name" value="GLUTAMATE SYNTHASE [NADPH] SMALL CHAIN-RELATED"/>
    <property type="match status" value="1"/>
</dbReference>
<dbReference type="Pfam" id="PF07992">
    <property type="entry name" value="Pyr_redox_2"/>
    <property type="match status" value="1"/>
</dbReference>
<name>A0A9D1EF48_9FIRM</name>
<dbReference type="PRINTS" id="PR00469">
    <property type="entry name" value="PNDRDTASEII"/>
</dbReference>